<dbReference type="InterPro" id="IPR003833">
    <property type="entry name" value="CT_C_D"/>
</dbReference>
<keyword evidence="2 11" id="KW-0436">Ligase</keyword>
<feature type="domain" description="ATP-grasp" evidence="9">
    <location>
        <begin position="120"/>
        <end position="317"/>
    </location>
</feature>
<dbReference type="Pfam" id="PF02785">
    <property type="entry name" value="Biotin_carb_C"/>
    <property type="match status" value="1"/>
</dbReference>
<dbReference type="Pfam" id="PF02682">
    <property type="entry name" value="CT_C_D"/>
    <property type="match status" value="1"/>
</dbReference>
<dbReference type="PANTHER" id="PTHR18866">
    <property type="entry name" value="CARBOXYLASE:PYRUVATE/ACETYL-COA/PROPIONYL-COA CARBOXYLASE"/>
    <property type="match status" value="1"/>
</dbReference>
<dbReference type="InterPro" id="IPR005482">
    <property type="entry name" value="Biotin_COase_C"/>
</dbReference>
<name>A0ABW8NDT9_9GAMM</name>
<dbReference type="InterPro" id="IPR005481">
    <property type="entry name" value="BC-like_N"/>
</dbReference>
<evidence type="ECO:0000259" key="10">
    <source>
        <dbReference type="PROSITE" id="PS50979"/>
    </source>
</evidence>
<dbReference type="SUPFAM" id="SSF52440">
    <property type="entry name" value="PreATP-grasp domain"/>
    <property type="match status" value="1"/>
</dbReference>
<dbReference type="InterPro" id="IPR014084">
    <property type="entry name" value="Urea_COase"/>
</dbReference>
<dbReference type="EMBL" id="JBBKTX010000002">
    <property type="protein sequence ID" value="MFK4751114.1"/>
    <property type="molecule type" value="Genomic_DNA"/>
</dbReference>
<feature type="domain" description="Biotin carboxylation" evidence="10">
    <location>
        <begin position="1"/>
        <end position="455"/>
    </location>
</feature>
<evidence type="ECO:0000313" key="12">
    <source>
        <dbReference type="Proteomes" id="UP001620597"/>
    </source>
</evidence>
<evidence type="ECO:0000256" key="3">
    <source>
        <dbReference type="ARBA" id="ARBA00022741"/>
    </source>
</evidence>
<dbReference type="Pfam" id="PF02786">
    <property type="entry name" value="CPSase_L_D2"/>
    <property type="match status" value="1"/>
</dbReference>
<evidence type="ECO:0000256" key="6">
    <source>
        <dbReference type="ARBA" id="ARBA00023267"/>
    </source>
</evidence>
<dbReference type="Proteomes" id="UP001620597">
    <property type="component" value="Unassembled WGS sequence"/>
</dbReference>
<dbReference type="SMART" id="SM00797">
    <property type="entry name" value="AHS2"/>
    <property type="match status" value="1"/>
</dbReference>
<comment type="caution">
    <text evidence="11">The sequence shown here is derived from an EMBL/GenBank/DDBJ whole genome shotgun (WGS) entry which is preliminary data.</text>
</comment>
<dbReference type="SUPFAM" id="SSF56059">
    <property type="entry name" value="Glutathione synthetase ATP-binding domain-like"/>
    <property type="match status" value="1"/>
</dbReference>
<dbReference type="InterPro" id="IPR003778">
    <property type="entry name" value="CT_A_B"/>
</dbReference>
<dbReference type="RefSeq" id="WP_416204632.1">
    <property type="nucleotide sequence ID" value="NZ_JBBKTX010000002.1"/>
</dbReference>
<keyword evidence="3 7" id="KW-0547">Nucleotide-binding</keyword>
<dbReference type="InterPro" id="IPR050856">
    <property type="entry name" value="Biotin_carboxylase_complex"/>
</dbReference>
<dbReference type="PROSITE" id="PS50979">
    <property type="entry name" value="BC"/>
    <property type="match status" value="1"/>
</dbReference>
<keyword evidence="12" id="KW-1185">Reference proteome</keyword>
<dbReference type="NCBIfam" id="TIGR02712">
    <property type="entry name" value="urea_carbox"/>
    <property type="match status" value="1"/>
</dbReference>
<dbReference type="SMART" id="SM00796">
    <property type="entry name" value="AHS1"/>
    <property type="match status" value="1"/>
</dbReference>
<accession>A0ABW8NDT9</accession>
<evidence type="ECO:0000256" key="4">
    <source>
        <dbReference type="ARBA" id="ARBA00022801"/>
    </source>
</evidence>
<dbReference type="SUPFAM" id="SSF50891">
    <property type="entry name" value="Cyclophilin-like"/>
    <property type="match status" value="2"/>
</dbReference>
<evidence type="ECO:0000313" key="11">
    <source>
        <dbReference type="EMBL" id="MFK4751114.1"/>
    </source>
</evidence>
<keyword evidence="4" id="KW-0378">Hydrolase</keyword>
<dbReference type="EC" id="6.3.4.6" evidence="11"/>
<dbReference type="Pfam" id="PF00289">
    <property type="entry name" value="Biotin_carb_N"/>
    <property type="match status" value="1"/>
</dbReference>
<dbReference type="SUPFAM" id="SSF51246">
    <property type="entry name" value="Rudiment single hybrid motif"/>
    <property type="match status" value="1"/>
</dbReference>
<dbReference type="PANTHER" id="PTHR18866:SF128">
    <property type="entry name" value="UREA AMIDOLYASE"/>
    <property type="match status" value="1"/>
</dbReference>
<dbReference type="InterPro" id="IPR011764">
    <property type="entry name" value="Biotin_carboxylation_dom"/>
</dbReference>
<dbReference type="InterPro" id="IPR005479">
    <property type="entry name" value="CPAse_ATP-bd"/>
</dbReference>
<evidence type="ECO:0000256" key="1">
    <source>
        <dbReference type="ARBA" id="ARBA00001953"/>
    </source>
</evidence>
<sequence length="1210" mass="132638">MLTKVLIANRGAIACRIIRTLKKLGIGSVAVYHQQDQHSLHVQQADEAVCLGEGPVTATYLNQDRILAIARQTGANAIHPGYGFLSENPDFASACSAAGIYFLGPRPEHMTAFGLKHSARTLAEQNSVPLLPGTELLTDLTAARDAAKHIGYPVMLKSTAGGGGIGMQLCYSDQELSGAWDSVKRLSANNFANDGVFLEKFVEKARHIEVQVFGDGNGNVITLGERDCSLQRRNQKVLEETPAPGLTDAQRQQLQTTARRLTAAVNYQSAGTVEFIFDAANGQFYFLEVNTRLQVEHGVTEEVYGVDLVEWMVRLPGVQAGKDNLHLDQYQATLQPVGHAIQARIYAEDPALDFQPSAGLLSRVEWPDAVEQGRLRIDTWVESGTTVPALFDPMLAKIIVTADSRAQALAGLSQALASSELYGIETNRAYLRDILADQRVNNGDVYTQLLKTLHHAPLTLQVIAAGTQTTIQDLPARIGYWDIGVPPSGPFDSYSFELGNRLLGNATQDAGLEITLKGPILKFNTTTRVLLAGAHTQAKITHANGVIEIPEFWKPISVQAGDILDTGAVSGAGARAYLLIDGGLQCPDYLGSKSTFTLGQFGGHNGRALLPGDVLHLQSVSTPAINPAIDALLPAITHEWQLRVIYGPHGAPEFFTESDIERLFEHTYEIHYNSSRTGVRLIGPKPEWARTDGGEAGLHPSNIHDNAYAIGTIDFTGDMPVILGPDGPSLGGFVCPATVITADLWKLGQLKAGDKITFIPVSQTTAVELFNQQAANLITLTAANAVTVEDYRPASPVVAKISTDNHPTGVIYRPSGDRYLLVEYGPLQLDIRLRFRVHALMQYLQSQPIKGLQELTPGIRSLQLHYDSTVLPQDQLLDLLQAAEGQLGDLEGAEVPSRIVHLPLSWDDEVCRLAAEKYMQSVRADAPWCPDNIEFIRRINGLDSIQEVKDIVFNASYLVMGLGDVYLGAPVATPVDPCHRLVTTKYNPARTWTAENSVGIGGAYMCIYGMEGPGGYQFVGRTLQMWNRYKQTREFTQPWLLRFFDQVRFYEVSHDELTDIRQQFPHGQYPIRIEETTFNLSQYEAFLAQQSSGISAFQRERQKAFQHELEDWKRTGRFNYDSEPAATEQKDERPLADGEFSVESHIAGNVWQCLVKPGDLVAANQPLLILESMKMEIEVSSHQAGTVVEVVKQAGQGVAPGSLLVVLMKN</sequence>
<keyword evidence="6" id="KW-0092">Biotin</keyword>
<dbReference type="PROSITE" id="PS00866">
    <property type="entry name" value="CPSASE_1"/>
    <property type="match status" value="1"/>
</dbReference>
<reference evidence="11 12" key="1">
    <citation type="submission" date="2024-03" db="EMBL/GenBank/DDBJ databases">
        <title>High-quality draft genome sequence of Oceanobacter sp. wDCs-4.</title>
        <authorList>
            <person name="Dong C."/>
        </authorList>
    </citation>
    <scope>NUCLEOTIDE SEQUENCE [LARGE SCALE GENOMIC DNA]</scope>
    <source>
        <strain evidence="12">wDCs-4</strain>
    </source>
</reference>
<evidence type="ECO:0000259" key="9">
    <source>
        <dbReference type="PROSITE" id="PS50975"/>
    </source>
</evidence>
<dbReference type="Gene3D" id="3.30.1360.40">
    <property type="match status" value="1"/>
</dbReference>
<dbReference type="InterPro" id="IPR011054">
    <property type="entry name" value="Rudment_hybrid_motif"/>
</dbReference>
<dbReference type="GO" id="GO:0004847">
    <property type="term" value="F:urea carboxylase activity"/>
    <property type="evidence" value="ECO:0007669"/>
    <property type="project" value="UniProtKB-EC"/>
</dbReference>
<keyword evidence="5 7" id="KW-0067">ATP-binding</keyword>
<dbReference type="CDD" id="cd06850">
    <property type="entry name" value="biotinyl_domain"/>
    <property type="match status" value="1"/>
</dbReference>
<gene>
    <name evidence="11" type="primary">uca</name>
    <name evidence="11" type="ORF">WG929_01710</name>
</gene>
<evidence type="ECO:0000256" key="7">
    <source>
        <dbReference type="PROSITE-ProRule" id="PRU00409"/>
    </source>
</evidence>
<comment type="cofactor">
    <cofactor evidence="1">
        <name>biotin</name>
        <dbReference type="ChEBI" id="CHEBI:57586"/>
    </cofactor>
</comment>
<dbReference type="Gene3D" id="3.30.470.20">
    <property type="entry name" value="ATP-grasp fold, B domain"/>
    <property type="match status" value="1"/>
</dbReference>
<dbReference type="SUPFAM" id="SSF160467">
    <property type="entry name" value="PH0987 N-terminal domain-like"/>
    <property type="match status" value="1"/>
</dbReference>
<evidence type="ECO:0000259" key="8">
    <source>
        <dbReference type="PROSITE" id="PS50968"/>
    </source>
</evidence>
<dbReference type="Pfam" id="PF00364">
    <property type="entry name" value="Biotin_lipoyl"/>
    <property type="match status" value="1"/>
</dbReference>
<organism evidence="11 12">
    <name type="scientific">Oceanobacter antarcticus</name>
    <dbReference type="NCBI Taxonomy" id="3133425"/>
    <lineage>
        <taxon>Bacteria</taxon>
        <taxon>Pseudomonadati</taxon>
        <taxon>Pseudomonadota</taxon>
        <taxon>Gammaproteobacteria</taxon>
        <taxon>Oceanospirillales</taxon>
        <taxon>Oceanospirillaceae</taxon>
        <taxon>Oceanobacter</taxon>
    </lineage>
</organism>
<dbReference type="PROSITE" id="PS50968">
    <property type="entry name" value="BIOTINYL_LIPOYL"/>
    <property type="match status" value="1"/>
</dbReference>
<dbReference type="InterPro" id="IPR016185">
    <property type="entry name" value="PreATP-grasp_dom_sf"/>
</dbReference>
<dbReference type="Pfam" id="PF02626">
    <property type="entry name" value="CT_A_B"/>
    <property type="match status" value="1"/>
</dbReference>
<dbReference type="InterPro" id="IPR011761">
    <property type="entry name" value="ATP-grasp"/>
</dbReference>
<dbReference type="SMART" id="SM00878">
    <property type="entry name" value="Biotin_carb_C"/>
    <property type="match status" value="1"/>
</dbReference>
<evidence type="ECO:0000256" key="5">
    <source>
        <dbReference type="ARBA" id="ARBA00022840"/>
    </source>
</evidence>
<dbReference type="PROSITE" id="PS00867">
    <property type="entry name" value="CPSASE_2"/>
    <property type="match status" value="1"/>
</dbReference>
<dbReference type="Gene3D" id="2.40.100.10">
    <property type="entry name" value="Cyclophilin-like"/>
    <property type="match status" value="2"/>
</dbReference>
<dbReference type="InterPro" id="IPR029000">
    <property type="entry name" value="Cyclophilin-like_dom_sf"/>
</dbReference>
<dbReference type="NCBIfam" id="TIGR00724">
    <property type="entry name" value="urea_amlyse_rel"/>
    <property type="match status" value="1"/>
</dbReference>
<dbReference type="Gene3D" id="2.40.50.100">
    <property type="match status" value="1"/>
</dbReference>
<dbReference type="SUPFAM" id="SSF51230">
    <property type="entry name" value="Single hybrid motif"/>
    <property type="match status" value="1"/>
</dbReference>
<evidence type="ECO:0000256" key="2">
    <source>
        <dbReference type="ARBA" id="ARBA00022598"/>
    </source>
</evidence>
<feature type="domain" description="Lipoyl-binding" evidence="8">
    <location>
        <begin position="1130"/>
        <end position="1208"/>
    </location>
</feature>
<dbReference type="InterPro" id="IPR011053">
    <property type="entry name" value="Single_hybrid_motif"/>
</dbReference>
<protein>
    <submittedName>
        <fullName evidence="11">Urea carboxylase</fullName>
        <ecNumber evidence="11">6.3.4.6</ecNumber>
    </submittedName>
</protein>
<dbReference type="PROSITE" id="PS50975">
    <property type="entry name" value="ATP_GRASP"/>
    <property type="match status" value="1"/>
</dbReference>
<dbReference type="InterPro" id="IPR000089">
    <property type="entry name" value="Biotin_lipoyl"/>
</dbReference>
<proteinExistence type="predicted"/>